<reference evidence="2" key="1">
    <citation type="submission" date="2020-11" db="EMBL/GenBank/DDBJ databases">
        <authorList>
            <person name="Konstantinou D."/>
            <person name="Gkelis S."/>
            <person name="Popin R."/>
            <person name="Fewer D."/>
            <person name="Sivonen K."/>
        </authorList>
    </citation>
    <scope>NUCLEOTIDE SEQUENCE</scope>
    <source>
        <strain evidence="2">TAU-MAC 1115</strain>
    </source>
</reference>
<sequence length="228" mass="25405">MINQMTKSTGTAGQVLGCVGDSRSVKLTNQLATSGEGQVWHTDWPGHIAKLYYHPTYERIRKLEVMIAHPPTNPNESINHVSFAWPKALLQDAMGKSVGFVMPEIANSIGLFDVYNPQRRRKVLPGFNWLYLHVTAMNIASITQAIHAKGYVLGDIKPQNILVNNQALPSIIDTDSFQVSDPATGRVFRCLVGSEGFTPPELLDRDLAQFDQTEGNDRFRLVLIHRVP</sequence>
<dbReference type="GO" id="GO:0004672">
    <property type="term" value="F:protein kinase activity"/>
    <property type="evidence" value="ECO:0007669"/>
    <property type="project" value="InterPro"/>
</dbReference>
<reference evidence="2" key="2">
    <citation type="journal article" date="2021" name="Mar. Drugs">
        <title>Genome Reduction and Secondary Metabolism of the Marine Sponge-Associated Cyanobacterium Leptothoe.</title>
        <authorList>
            <person name="Konstantinou D."/>
            <person name="Popin R.V."/>
            <person name="Fewer D.P."/>
            <person name="Sivonen K."/>
            <person name="Gkelis S."/>
        </authorList>
    </citation>
    <scope>NUCLEOTIDE SEQUENCE</scope>
    <source>
        <strain evidence="2">TAU-MAC 1115</strain>
    </source>
</reference>
<name>A0A947DH97_9CYAN</name>
<dbReference type="AlphaFoldDB" id="A0A947DH97"/>
<proteinExistence type="predicted"/>
<dbReference type="Proteomes" id="UP000717364">
    <property type="component" value="Unassembled WGS sequence"/>
</dbReference>
<organism evidence="2 3">
    <name type="scientific">Leptothoe spongobia TAU-MAC 1115</name>
    <dbReference type="NCBI Taxonomy" id="1967444"/>
    <lineage>
        <taxon>Bacteria</taxon>
        <taxon>Bacillati</taxon>
        <taxon>Cyanobacteriota</taxon>
        <taxon>Cyanophyceae</taxon>
        <taxon>Nodosilineales</taxon>
        <taxon>Cymatolegaceae</taxon>
        <taxon>Leptothoe</taxon>
        <taxon>Leptothoe spongobia</taxon>
    </lineage>
</organism>
<evidence type="ECO:0000313" key="2">
    <source>
        <dbReference type="EMBL" id="MBT9316725.1"/>
    </source>
</evidence>
<comment type="caution">
    <text evidence="2">The sequence shown here is derived from an EMBL/GenBank/DDBJ whole genome shotgun (WGS) entry which is preliminary data.</text>
</comment>
<dbReference type="InterPro" id="IPR011009">
    <property type="entry name" value="Kinase-like_dom_sf"/>
</dbReference>
<dbReference type="GO" id="GO:0005524">
    <property type="term" value="F:ATP binding"/>
    <property type="evidence" value="ECO:0007669"/>
    <property type="project" value="InterPro"/>
</dbReference>
<protein>
    <recommendedName>
        <fullName evidence="1">Protein kinase domain-containing protein</fullName>
    </recommendedName>
</protein>
<evidence type="ECO:0000313" key="3">
    <source>
        <dbReference type="Proteomes" id="UP000717364"/>
    </source>
</evidence>
<dbReference type="InterPro" id="IPR000719">
    <property type="entry name" value="Prot_kinase_dom"/>
</dbReference>
<dbReference type="RefSeq" id="WP_215609791.1">
    <property type="nucleotide sequence ID" value="NZ_JADOES010000031.1"/>
</dbReference>
<accession>A0A947DH97</accession>
<feature type="domain" description="Protein kinase" evidence="1">
    <location>
        <begin position="25"/>
        <end position="228"/>
    </location>
</feature>
<dbReference type="Gene3D" id="1.10.510.10">
    <property type="entry name" value="Transferase(Phosphotransferase) domain 1"/>
    <property type="match status" value="1"/>
</dbReference>
<dbReference type="PROSITE" id="PS50011">
    <property type="entry name" value="PROTEIN_KINASE_DOM"/>
    <property type="match status" value="1"/>
</dbReference>
<gene>
    <name evidence="2" type="ORF">IXB50_14955</name>
</gene>
<dbReference type="EMBL" id="JADOES010000031">
    <property type="protein sequence ID" value="MBT9316725.1"/>
    <property type="molecule type" value="Genomic_DNA"/>
</dbReference>
<evidence type="ECO:0000259" key="1">
    <source>
        <dbReference type="PROSITE" id="PS50011"/>
    </source>
</evidence>
<keyword evidence="3" id="KW-1185">Reference proteome</keyword>
<dbReference type="SUPFAM" id="SSF56112">
    <property type="entry name" value="Protein kinase-like (PK-like)"/>
    <property type="match status" value="1"/>
</dbReference>